<keyword evidence="4" id="KW-0418">Kinase</keyword>
<dbReference type="PROSITE" id="PS50003">
    <property type="entry name" value="PH_DOMAIN"/>
    <property type="match status" value="1"/>
</dbReference>
<dbReference type="PROSITE" id="PS00916">
    <property type="entry name" value="PI3_4_KINASE_2"/>
    <property type="match status" value="1"/>
</dbReference>
<dbReference type="PANTHER" id="PTHR10048">
    <property type="entry name" value="PHOSPHATIDYLINOSITOL KINASE"/>
    <property type="match status" value="1"/>
</dbReference>
<protein>
    <recommendedName>
        <fullName evidence="2">1-phosphatidylinositol 4-kinase</fullName>
        <ecNumber evidence="2">2.7.1.67</ecNumber>
    </recommendedName>
</protein>
<dbReference type="InterPro" id="IPR011993">
    <property type="entry name" value="PH-like_dom_sf"/>
</dbReference>
<dbReference type="PROSITE" id="PS00915">
    <property type="entry name" value="PI3_4_KINASE_1"/>
    <property type="match status" value="1"/>
</dbReference>
<dbReference type="EMBL" id="HBIO01010791">
    <property type="protein sequence ID" value="CAE0463524.1"/>
    <property type="molecule type" value="Transcribed_RNA"/>
</dbReference>
<dbReference type="Gene3D" id="1.10.1070.11">
    <property type="entry name" value="Phosphatidylinositol 3-/4-kinase, catalytic domain"/>
    <property type="match status" value="1"/>
</dbReference>
<reference evidence="8" key="1">
    <citation type="submission" date="2021-01" db="EMBL/GenBank/DDBJ databases">
        <authorList>
            <person name="Corre E."/>
            <person name="Pelletier E."/>
            <person name="Niang G."/>
            <person name="Scheremetjew M."/>
            <person name="Finn R."/>
            <person name="Kale V."/>
            <person name="Holt S."/>
            <person name="Cochrane G."/>
            <person name="Meng A."/>
            <person name="Brown T."/>
            <person name="Cohen L."/>
        </authorList>
    </citation>
    <scope>NUCLEOTIDE SEQUENCE</scope>
    <source>
        <strain evidence="8">MM31A-1</strain>
    </source>
</reference>
<dbReference type="PANTHER" id="PTHR10048:SF22">
    <property type="entry name" value="PHOSPHATIDYLINOSITOL 4-KINASE BETA"/>
    <property type="match status" value="1"/>
</dbReference>
<evidence type="ECO:0000256" key="3">
    <source>
        <dbReference type="ARBA" id="ARBA00022679"/>
    </source>
</evidence>
<dbReference type="SUPFAM" id="SSF50729">
    <property type="entry name" value="PH domain-like"/>
    <property type="match status" value="1"/>
</dbReference>
<feature type="domain" description="PH" evidence="6">
    <location>
        <begin position="124"/>
        <end position="228"/>
    </location>
</feature>
<dbReference type="GO" id="GO:0048015">
    <property type="term" value="P:phosphatidylinositol-mediated signaling"/>
    <property type="evidence" value="ECO:0007669"/>
    <property type="project" value="TreeGrafter"/>
</dbReference>
<feature type="region of interest" description="Disordered" evidence="5">
    <location>
        <begin position="426"/>
        <end position="480"/>
    </location>
</feature>
<dbReference type="InterPro" id="IPR011009">
    <property type="entry name" value="Kinase-like_dom_sf"/>
</dbReference>
<evidence type="ECO:0000256" key="1">
    <source>
        <dbReference type="ARBA" id="ARBA00001686"/>
    </source>
</evidence>
<dbReference type="InterPro" id="IPR001849">
    <property type="entry name" value="PH_domain"/>
</dbReference>
<keyword evidence="3" id="KW-0808">Transferase</keyword>
<feature type="region of interest" description="Disordered" evidence="5">
    <location>
        <begin position="236"/>
        <end position="263"/>
    </location>
</feature>
<dbReference type="Gene3D" id="2.30.29.30">
    <property type="entry name" value="Pleckstrin-homology domain (PH domain)/Phosphotyrosine-binding domain (PTB)"/>
    <property type="match status" value="1"/>
</dbReference>
<dbReference type="Pfam" id="PF00169">
    <property type="entry name" value="PH"/>
    <property type="match status" value="1"/>
</dbReference>
<evidence type="ECO:0000259" key="7">
    <source>
        <dbReference type="PROSITE" id="PS50290"/>
    </source>
</evidence>
<evidence type="ECO:0000256" key="2">
    <source>
        <dbReference type="ARBA" id="ARBA00012169"/>
    </source>
</evidence>
<dbReference type="SMART" id="SM00233">
    <property type="entry name" value="PH"/>
    <property type="match status" value="1"/>
</dbReference>
<dbReference type="AlphaFoldDB" id="A0A7S3Q2A9"/>
<dbReference type="InterPro" id="IPR036940">
    <property type="entry name" value="PI3/4_kinase_cat_sf"/>
</dbReference>
<dbReference type="PROSITE" id="PS50290">
    <property type="entry name" value="PI3_4_KINASE_3"/>
    <property type="match status" value="1"/>
</dbReference>
<dbReference type="GO" id="GO:0004430">
    <property type="term" value="F:1-phosphatidylinositol 4-kinase activity"/>
    <property type="evidence" value="ECO:0007669"/>
    <property type="project" value="UniProtKB-EC"/>
</dbReference>
<accession>A0A7S3Q2A9</accession>
<comment type="catalytic activity">
    <reaction evidence="1">
        <text>a 1,2-diacyl-sn-glycero-3-phospho-(1D-myo-inositol) + ATP = a 1,2-diacyl-sn-glycero-3-phospho-(1D-myo-inositol 4-phosphate) + ADP + H(+)</text>
        <dbReference type="Rhea" id="RHEA:19877"/>
        <dbReference type="ChEBI" id="CHEBI:15378"/>
        <dbReference type="ChEBI" id="CHEBI:30616"/>
        <dbReference type="ChEBI" id="CHEBI:57880"/>
        <dbReference type="ChEBI" id="CHEBI:58178"/>
        <dbReference type="ChEBI" id="CHEBI:456216"/>
        <dbReference type="EC" id="2.7.1.67"/>
    </reaction>
</comment>
<feature type="compositionally biased region" description="Basic and acidic residues" evidence="5">
    <location>
        <begin position="243"/>
        <end position="254"/>
    </location>
</feature>
<evidence type="ECO:0000256" key="4">
    <source>
        <dbReference type="ARBA" id="ARBA00022777"/>
    </source>
</evidence>
<feature type="domain" description="PI3K/PI4K catalytic" evidence="7">
    <location>
        <begin position="580"/>
        <end position="857"/>
    </location>
</feature>
<proteinExistence type="predicted"/>
<organism evidence="8">
    <name type="scientific">Chaetoceros debilis</name>
    <dbReference type="NCBI Taxonomy" id="122233"/>
    <lineage>
        <taxon>Eukaryota</taxon>
        <taxon>Sar</taxon>
        <taxon>Stramenopiles</taxon>
        <taxon>Ochrophyta</taxon>
        <taxon>Bacillariophyta</taxon>
        <taxon>Coscinodiscophyceae</taxon>
        <taxon>Chaetocerotophycidae</taxon>
        <taxon>Chaetocerotales</taxon>
        <taxon>Chaetocerotaceae</taxon>
        <taxon>Chaetoceros</taxon>
    </lineage>
</organism>
<dbReference type="Gene3D" id="3.30.1010.10">
    <property type="entry name" value="Phosphatidylinositol 3-kinase Catalytic Subunit, Chain A, domain 4"/>
    <property type="match status" value="1"/>
</dbReference>
<dbReference type="SUPFAM" id="SSF56112">
    <property type="entry name" value="Protein kinase-like (PK-like)"/>
    <property type="match status" value="1"/>
</dbReference>
<dbReference type="EC" id="2.7.1.67" evidence="2"/>
<dbReference type="CDD" id="cd00821">
    <property type="entry name" value="PH"/>
    <property type="match status" value="1"/>
</dbReference>
<dbReference type="SMART" id="SM00146">
    <property type="entry name" value="PI3Kc"/>
    <property type="match status" value="1"/>
</dbReference>
<dbReference type="GO" id="GO:0005737">
    <property type="term" value="C:cytoplasm"/>
    <property type="evidence" value="ECO:0007669"/>
    <property type="project" value="TreeGrafter"/>
</dbReference>
<feature type="compositionally biased region" description="Basic and acidic residues" evidence="5">
    <location>
        <begin position="451"/>
        <end position="477"/>
    </location>
</feature>
<evidence type="ECO:0000259" key="6">
    <source>
        <dbReference type="PROSITE" id="PS50003"/>
    </source>
</evidence>
<dbReference type="GO" id="GO:0016020">
    <property type="term" value="C:membrane"/>
    <property type="evidence" value="ECO:0007669"/>
    <property type="project" value="TreeGrafter"/>
</dbReference>
<evidence type="ECO:0000256" key="5">
    <source>
        <dbReference type="SAM" id="MobiDB-lite"/>
    </source>
</evidence>
<dbReference type="Pfam" id="PF00454">
    <property type="entry name" value="PI3_PI4_kinase"/>
    <property type="match status" value="1"/>
</dbReference>
<name>A0A7S3Q2A9_9STRA</name>
<evidence type="ECO:0000313" key="8">
    <source>
        <dbReference type="EMBL" id="CAE0463524.1"/>
    </source>
</evidence>
<dbReference type="GO" id="GO:0046854">
    <property type="term" value="P:phosphatidylinositol phosphate biosynthetic process"/>
    <property type="evidence" value="ECO:0007669"/>
    <property type="project" value="InterPro"/>
</dbReference>
<dbReference type="InterPro" id="IPR018936">
    <property type="entry name" value="PI3/4_kinase_CS"/>
</dbReference>
<dbReference type="InterPro" id="IPR000403">
    <property type="entry name" value="PI3/4_kinase_cat_dom"/>
</dbReference>
<dbReference type="FunFam" id="1.10.1070.11:FF:000016">
    <property type="entry name" value="PIK1p Phosphatidylinositol 4-kinase"/>
    <property type="match status" value="1"/>
</dbReference>
<gene>
    <name evidence="8" type="ORF">CDEB00056_LOCUS8365</name>
</gene>
<sequence>MIIHLEANWDDAILERFALIIAQHSLHFALQLNWILLGAIEDYQPEMPNGDVNESFNPLYYTRCIKLLGNIERCVVYGTPRKHELQRLYEKGQITKAEYDTMEQADRRFNAEQLTNNQKQLLEAGMFGGNLLYKRLVRTSRCSRKMWKTRYFTVSERMLYCYNIPLSAGGRLIRAMPLEGAVIMKTPASDAKYHFMFEVHNLNYFFRMRAANVEEMTQWIQALEGERDSHTLYPYQIGAPNRSNDDEKKEDSEAAAKSGSQSQLIKDLTPAQKARYDFFKNEREFNRNLTNIAETLRFQERDVRKVLAPKMVAEMTIPSCVYIPLCNSSHIWRRAYAAIASNTRVFNTNERCPVVMYFLTRRGERMQYARGGMKDVNLDVAEYLHLQYEVPDAAMTPILEEDSDNLSLGCFEVVDEDGLERVIESSSSLDDHPMKHTSHHSSVALWDEGEEEKKGEDALDRDGDGQLKESPSFERGTKANPQLRNFMKENFVRIPSKIKARLPMRPKSKKMMTQMPIQNVPILENHIEDDEESKSVLSDGLHGSIMLSDGEVLRQMENDGIDEESLSRATAFICGGEDWAKRSERLLREGSEAKVIDNEASTEVSALMVKSNDDLRQEVFVMQMIHYYKSVFAKASLPIWLKTYRILSLSKDTGLIEYLIDSTSIDSLKKSDNFPKEGGLRAYFEMIYGAPDTKSFKAAQRNFMLSLVGYSLVMYLLGLKDRHNGNIMIDVRGRLIFIDFGFAMGMAPGHEFSFERAPFKLTQDYIDVMGGKGSDCFKEFKRLFAAGFEAARANSQIAVGLVEIMMYKSNYPCFSGPRYGGDKALINFQNRLMLRTPDKDIRKRALGLIEDSIESYGTWVYDRFQLFSNGYFM</sequence>
<dbReference type="InterPro" id="IPR015433">
    <property type="entry name" value="PI3/4_kinase"/>
</dbReference>